<dbReference type="Pfam" id="PF00288">
    <property type="entry name" value="GHMP_kinases_N"/>
    <property type="match status" value="1"/>
</dbReference>
<dbReference type="GO" id="GO:0005524">
    <property type="term" value="F:ATP binding"/>
    <property type="evidence" value="ECO:0007669"/>
    <property type="project" value="UniProtKB-UniRule"/>
</dbReference>
<dbReference type="InterPro" id="IPR006204">
    <property type="entry name" value="GHMP_kinase_N_dom"/>
</dbReference>
<dbReference type="NCBIfam" id="NF002288">
    <property type="entry name" value="PRK01212.1-4"/>
    <property type="match status" value="1"/>
</dbReference>
<comment type="similarity">
    <text evidence="7">Belongs to the GHMP kinase family. Homoserine kinase subfamily.</text>
</comment>
<dbReference type="GO" id="GO:0004413">
    <property type="term" value="F:homoserine kinase activity"/>
    <property type="evidence" value="ECO:0007669"/>
    <property type="project" value="UniProtKB-UniRule"/>
</dbReference>
<keyword evidence="2 7" id="KW-0808">Transferase</keyword>
<keyword evidence="12" id="KW-1185">Reference proteome</keyword>
<accession>A0A4Y7RS08</accession>
<evidence type="ECO:0000256" key="7">
    <source>
        <dbReference type="HAMAP-Rule" id="MF_00384"/>
    </source>
</evidence>
<keyword evidence="3 7" id="KW-0791">Threonine biosynthesis</keyword>
<protein>
    <recommendedName>
        <fullName evidence="7 8">Homoserine kinase</fullName>
        <shortName evidence="7">HK</shortName>
        <shortName evidence="7">HSK</shortName>
        <ecNumber evidence="7 8">2.7.1.39</ecNumber>
    </recommendedName>
</protein>
<dbReference type="PANTHER" id="PTHR20861">
    <property type="entry name" value="HOMOSERINE/4-DIPHOSPHOCYTIDYL-2-C-METHYL-D-ERYTHRITOL KINASE"/>
    <property type="match status" value="1"/>
</dbReference>
<dbReference type="UniPathway" id="UPA00050">
    <property type="reaction ID" value="UER00064"/>
</dbReference>
<comment type="caution">
    <text evidence="11">The sequence shown here is derived from an EMBL/GenBank/DDBJ whole genome shotgun (WGS) entry which is preliminary data.</text>
</comment>
<feature type="domain" description="GHMP kinase C-terminal" evidence="10">
    <location>
        <begin position="202"/>
        <end position="276"/>
    </location>
</feature>
<evidence type="ECO:0000256" key="1">
    <source>
        <dbReference type="ARBA" id="ARBA00022605"/>
    </source>
</evidence>
<evidence type="ECO:0000256" key="8">
    <source>
        <dbReference type="NCBIfam" id="TIGR00191"/>
    </source>
</evidence>
<evidence type="ECO:0000256" key="4">
    <source>
        <dbReference type="ARBA" id="ARBA00022741"/>
    </source>
</evidence>
<dbReference type="InterPro" id="IPR000870">
    <property type="entry name" value="Homoserine_kinase"/>
</dbReference>
<keyword evidence="4 7" id="KW-0547">Nucleotide-binding</keyword>
<keyword evidence="1 7" id="KW-0028">Amino-acid biosynthesis</keyword>
<proteinExistence type="inferred from homology"/>
<dbReference type="EMBL" id="QFFZ01000011">
    <property type="protein sequence ID" value="TEB11785.1"/>
    <property type="molecule type" value="Genomic_DNA"/>
</dbReference>
<dbReference type="SUPFAM" id="SSF55060">
    <property type="entry name" value="GHMP Kinase, C-terminal domain"/>
    <property type="match status" value="1"/>
</dbReference>
<comment type="subcellular location">
    <subcellularLocation>
        <location evidence="7">Cytoplasm</location>
    </subcellularLocation>
</comment>
<comment type="catalytic activity">
    <reaction evidence="7">
        <text>L-homoserine + ATP = O-phospho-L-homoserine + ADP + H(+)</text>
        <dbReference type="Rhea" id="RHEA:13985"/>
        <dbReference type="ChEBI" id="CHEBI:15378"/>
        <dbReference type="ChEBI" id="CHEBI:30616"/>
        <dbReference type="ChEBI" id="CHEBI:57476"/>
        <dbReference type="ChEBI" id="CHEBI:57590"/>
        <dbReference type="ChEBI" id="CHEBI:456216"/>
        <dbReference type="EC" id="2.7.1.39"/>
    </reaction>
</comment>
<evidence type="ECO:0000259" key="9">
    <source>
        <dbReference type="Pfam" id="PF00288"/>
    </source>
</evidence>
<evidence type="ECO:0000313" key="12">
    <source>
        <dbReference type="Proteomes" id="UP000297597"/>
    </source>
</evidence>
<dbReference type="HAMAP" id="MF_00384">
    <property type="entry name" value="Homoser_kinase"/>
    <property type="match status" value="1"/>
</dbReference>
<dbReference type="PIRSF" id="PIRSF000676">
    <property type="entry name" value="Homoser_kin"/>
    <property type="match status" value="1"/>
</dbReference>
<dbReference type="GO" id="GO:0005737">
    <property type="term" value="C:cytoplasm"/>
    <property type="evidence" value="ECO:0007669"/>
    <property type="project" value="UniProtKB-SubCell"/>
</dbReference>
<keyword evidence="7" id="KW-0963">Cytoplasm</keyword>
<dbReference type="InterPro" id="IPR036554">
    <property type="entry name" value="GHMP_kinase_C_sf"/>
</dbReference>
<organism evidence="11 12">
    <name type="scientific">Pelotomaculum propionicicum</name>
    <dbReference type="NCBI Taxonomy" id="258475"/>
    <lineage>
        <taxon>Bacteria</taxon>
        <taxon>Bacillati</taxon>
        <taxon>Bacillota</taxon>
        <taxon>Clostridia</taxon>
        <taxon>Eubacteriales</taxon>
        <taxon>Desulfotomaculaceae</taxon>
        <taxon>Pelotomaculum</taxon>
    </lineage>
</organism>
<gene>
    <name evidence="7 11" type="primary">thrB</name>
    <name evidence="11" type="ORF">Pmgp_01363</name>
</gene>
<feature type="domain" description="GHMP kinase N-terminal" evidence="9">
    <location>
        <begin position="58"/>
        <end position="140"/>
    </location>
</feature>
<evidence type="ECO:0000256" key="5">
    <source>
        <dbReference type="ARBA" id="ARBA00022777"/>
    </source>
</evidence>
<dbReference type="Pfam" id="PF08544">
    <property type="entry name" value="GHMP_kinases_C"/>
    <property type="match status" value="1"/>
</dbReference>
<dbReference type="Proteomes" id="UP000297597">
    <property type="component" value="Unassembled WGS sequence"/>
</dbReference>
<keyword evidence="6 7" id="KW-0067">ATP-binding</keyword>
<dbReference type="NCBIfam" id="TIGR00191">
    <property type="entry name" value="thrB"/>
    <property type="match status" value="1"/>
</dbReference>
<dbReference type="EC" id="2.7.1.39" evidence="7 8"/>
<dbReference type="InterPro" id="IPR013750">
    <property type="entry name" value="GHMP_kinase_C_dom"/>
</dbReference>
<dbReference type="GO" id="GO:0009088">
    <property type="term" value="P:threonine biosynthetic process"/>
    <property type="evidence" value="ECO:0007669"/>
    <property type="project" value="UniProtKB-UniRule"/>
</dbReference>
<name>A0A4Y7RS08_9FIRM</name>
<dbReference type="AlphaFoldDB" id="A0A4Y7RS08"/>
<comment type="function">
    <text evidence="7">Catalyzes the ATP-dependent phosphorylation of L-homoserine to L-homoserine phosphate.</text>
</comment>
<evidence type="ECO:0000313" key="11">
    <source>
        <dbReference type="EMBL" id="TEB11785.1"/>
    </source>
</evidence>
<dbReference type="PANTHER" id="PTHR20861:SF1">
    <property type="entry name" value="HOMOSERINE KINASE"/>
    <property type="match status" value="1"/>
</dbReference>
<comment type="caution">
    <text evidence="7">Lacks conserved residue(s) required for the propagation of feature annotation.</text>
</comment>
<dbReference type="Gene3D" id="3.30.230.10">
    <property type="match status" value="1"/>
</dbReference>
<dbReference type="InterPro" id="IPR020568">
    <property type="entry name" value="Ribosomal_Su5_D2-typ_SF"/>
</dbReference>
<dbReference type="SUPFAM" id="SSF54211">
    <property type="entry name" value="Ribosomal protein S5 domain 2-like"/>
    <property type="match status" value="1"/>
</dbReference>
<evidence type="ECO:0000256" key="2">
    <source>
        <dbReference type="ARBA" id="ARBA00022679"/>
    </source>
</evidence>
<reference evidence="11 12" key="1">
    <citation type="journal article" date="2018" name="Environ. Microbiol.">
        <title>Novel energy conservation strategies and behaviour of Pelotomaculum schinkii driving syntrophic propionate catabolism.</title>
        <authorList>
            <person name="Hidalgo-Ahumada C.A.P."/>
            <person name="Nobu M.K."/>
            <person name="Narihiro T."/>
            <person name="Tamaki H."/>
            <person name="Liu W.T."/>
            <person name="Kamagata Y."/>
            <person name="Stams A.J.M."/>
            <person name="Imachi H."/>
            <person name="Sousa D.Z."/>
        </authorList>
    </citation>
    <scope>NUCLEOTIDE SEQUENCE [LARGE SCALE GENOMIC DNA]</scope>
    <source>
        <strain evidence="11 12">MGP</strain>
    </source>
</reference>
<dbReference type="Gene3D" id="3.30.70.890">
    <property type="entry name" value="GHMP kinase, C-terminal domain"/>
    <property type="match status" value="1"/>
</dbReference>
<dbReference type="InterPro" id="IPR014721">
    <property type="entry name" value="Ribsml_uS5_D2-typ_fold_subgr"/>
</dbReference>
<dbReference type="PRINTS" id="PR00958">
    <property type="entry name" value="HOMSERKINASE"/>
</dbReference>
<evidence type="ECO:0000259" key="10">
    <source>
        <dbReference type="Pfam" id="PF08544"/>
    </source>
</evidence>
<keyword evidence="5 7" id="KW-0418">Kinase</keyword>
<comment type="pathway">
    <text evidence="7">Amino-acid biosynthesis; L-threonine biosynthesis; L-threonine from L-aspartate: step 4/5.</text>
</comment>
<sequence>MIIRVQVPATTANLGPGFDCLGMALELHNVIEMVPTSRGLSIEVSGEGAADIPRDESNLVFQAARSLFRQVGFAMSGLRLRLLNQIPVARGLGSSTAAIVGGVIAANLLTGGKLSIRELINIASSIEGHQDNVVPAVLGGVVVSVQSDGEIKYLKIEPPNGLKGVVAVPDFALITKTSREIIPAQVPFQDAAFNVGRAALLVAALQQGDLGLLGVAMEDRLHQSFRSPLIPGLKKVLAAAKLAGARGVTLSGAGPSVIAFADSNFELIARVMGETFRQNGVKSRVMVLKPSPIGARALEVK</sequence>
<evidence type="ECO:0000256" key="6">
    <source>
        <dbReference type="ARBA" id="ARBA00022840"/>
    </source>
</evidence>
<evidence type="ECO:0000256" key="3">
    <source>
        <dbReference type="ARBA" id="ARBA00022697"/>
    </source>
</evidence>